<dbReference type="PANTHER" id="PTHR43065:SF48">
    <property type="entry name" value="HISTIDINE KINASE"/>
    <property type="match status" value="1"/>
</dbReference>
<evidence type="ECO:0000256" key="1">
    <source>
        <dbReference type="ARBA" id="ARBA00000085"/>
    </source>
</evidence>
<dbReference type="SMART" id="SM00387">
    <property type="entry name" value="HATPase_c"/>
    <property type="match status" value="1"/>
</dbReference>
<evidence type="ECO:0000313" key="6">
    <source>
        <dbReference type="Proteomes" id="UP001221189"/>
    </source>
</evidence>
<gene>
    <name evidence="5" type="ORF">PRZ03_06630</name>
</gene>
<keyword evidence="5" id="KW-0067">ATP-binding</keyword>
<dbReference type="Gene3D" id="3.30.450.40">
    <property type="match status" value="1"/>
</dbReference>
<dbReference type="Gene3D" id="3.30.565.10">
    <property type="entry name" value="Histidine kinase-like ATPase, C-terminal domain"/>
    <property type="match status" value="1"/>
</dbReference>
<dbReference type="InterPro" id="IPR029016">
    <property type="entry name" value="GAF-like_dom_sf"/>
</dbReference>
<dbReference type="Pfam" id="PF02518">
    <property type="entry name" value="HATPase_c"/>
    <property type="match status" value="1"/>
</dbReference>
<dbReference type="SUPFAM" id="SSF48452">
    <property type="entry name" value="TPR-like"/>
    <property type="match status" value="1"/>
</dbReference>
<dbReference type="Pfam" id="PF13185">
    <property type="entry name" value="GAF_2"/>
    <property type="match status" value="1"/>
</dbReference>
<accession>A0ABT5KEI7</accession>
<proteinExistence type="predicted"/>
<dbReference type="SUPFAM" id="SSF55781">
    <property type="entry name" value="GAF domain-like"/>
    <property type="match status" value="1"/>
</dbReference>
<dbReference type="Gene3D" id="1.25.40.10">
    <property type="entry name" value="Tetratricopeptide repeat domain"/>
    <property type="match status" value="1"/>
</dbReference>
<feature type="domain" description="Histidine kinase" evidence="4">
    <location>
        <begin position="799"/>
        <end position="1001"/>
    </location>
</feature>
<comment type="caution">
    <text evidence="5">The sequence shown here is derived from an EMBL/GenBank/DDBJ whole genome shotgun (WGS) entry which is preliminary data.</text>
</comment>
<dbReference type="InterPro" id="IPR003594">
    <property type="entry name" value="HATPase_dom"/>
</dbReference>
<dbReference type="EC" id="2.7.13.3" evidence="2"/>
<organism evidence="5 6">
    <name type="scientific">Roseateles albus</name>
    <dbReference type="NCBI Taxonomy" id="2987525"/>
    <lineage>
        <taxon>Bacteria</taxon>
        <taxon>Pseudomonadati</taxon>
        <taxon>Pseudomonadota</taxon>
        <taxon>Betaproteobacteria</taxon>
        <taxon>Burkholderiales</taxon>
        <taxon>Sphaerotilaceae</taxon>
        <taxon>Roseateles</taxon>
    </lineage>
</organism>
<keyword evidence="6" id="KW-1185">Reference proteome</keyword>
<dbReference type="InterPro" id="IPR003018">
    <property type="entry name" value="GAF"/>
</dbReference>
<dbReference type="InterPro" id="IPR036097">
    <property type="entry name" value="HisK_dim/P_sf"/>
</dbReference>
<keyword evidence="3" id="KW-0597">Phosphoprotein</keyword>
<dbReference type="PROSITE" id="PS50109">
    <property type="entry name" value="HIS_KIN"/>
    <property type="match status" value="1"/>
</dbReference>
<dbReference type="PRINTS" id="PR00344">
    <property type="entry name" value="BCTRLSENSOR"/>
</dbReference>
<dbReference type="InterPro" id="IPR011990">
    <property type="entry name" value="TPR-like_helical_dom_sf"/>
</dbReference>
<dbReference type="InterPro" id="IPR004358">
    <property type="entry name" value="Sig_transdc_His_kin-like_C"/>
</dbReference>
<name>A0ABT5KEI7_9BURK</name>
<evidence type="ECO:0000313" key="5">
    <source>
        <dbReference type="EMBL" id="MDC8771241.1"/>
    </source>
</evidence>
<dbReference type="InterPro" id="IPR003661">
    <property type="entry name" value="HisK_dim/P_dom"/>
</dbReference>
<dbReference type="EMBL" id="JAQQXT010000003">
    <property type="protein sequence ID" value="MDC8771241.1"/>
    <property type="molecule type" value="Genomic_DNA"/>
</dbReference>
<dbReference type="SUPFAM" id="SSF47384">
    <property type="entry name" value="Homodimeric domain of signal transducing histidine kinase"/>
    <property type="match status" value="1"/>
</dbReference>
<dbReference type="SMART" id="SM00065">
    <property type="entry name" value="GAF"/>
    <property type="match status" value="1"/>
</dbReference>
<dbReference type="GO" id="GO:0005524">
    <property type="term" value="F:ATP binding"/>
    <property type="evidence" value="ECO:0007669"/>
    <property type="project" value="UniProtKB-KW"/>
</dbReference>
<sequence length="1001" mass="107114">MASAVPMLEFFAADGAVAQMEATLQAASGAERLPALIELAWHLRERDSSRALGLCGDAEQVLDGGVWPDAVLRSGHARLRLIRGCISVQQTEMDDAVRSAQQALAEFEALDDEIGRADAHFLRALIARGQGDGPRSDAEHQAMAAAAAGLDPLRLELAELGLIYELIFQDVVAAKKSWAHRRLVGAPDYPPLAITATKNIEGLLAGMSGDAGQAILKFIEAHEHALVSGQMVRAAGIAGNISVGFKELNDFEAALEWSQRGLSLTRRCGLRVAIGPALINTGEIFQRLKRYDVARELLQEGMQMLASQAESRNYAMALRNLGELELACGQFDLALEALRRAEQKAIALDAPDLLCQARVGQARALLAAGDPAQAISAAMLALDGRRVGTTLRIAAMQAVAEILSTHPQLLKQAVTALSPALHYLHLALDVAAQVEGYTVPADLLSSLASEYAKAGDHARAYDFSLQAAEAREKTHSQDASKRAIALQVQHQTERAQAEGEKQRLLALAHADRAATLEQANFTLEQLGAIGRDITGNLEATAIIAALDSHVHALLDAFAFVVFRLEIDGQTLRTVFGVEDGVTLPQRVTRLDSSEGRVPLCARERREIVVNVDPSGADGMFVAGTAATQSLMYAPLMVGERLLGVMTIQSQRPQAYGEREVAIFRTLCAYGAIALANAEAQAQLIQSEKMASLGQLVANVAHEINTPIGAIKSSGATIVESLSDTLAGLPPLLQMLDAPSQALFGDLIEQASRASPLLSSREERAVVKGLTAALEQAGLADARALAAMLGQMGLTTVPAALLPLLRHPLRERILQAVQGVSTVVRSASNINTAVERVAKIVFALKSFSRVDNSGELRPTDLVESIETVLTIYQHQLQQGCGLIRRYEPDLPLLPCLPDELNQVWTNLIHNALQAMQHRGVLTISIGREAEALVVSVGDTGCGIPEAIRSRIFEPFFTTKPAGEGSGLGLDIVKKIVEKHRGRIEVQSEVGVGTRFSVILPLA</sequence>
<dbReference type="PANTHER" id="PTHR43065">
    <property type="entry name" value="SENSOR HISTIDINE KINASE"/>
    <property type="match status" value="1"/>
</dbReference>
<reference evidence="5 6" key="1">
    <citation type="submission" date="2022-10" db="EMBL/GenBank/DDBJ databases">
        <title>Paucibacter sp. hw1 Genome sequencing.</title>
        <authorList>
            <person name="Park S."/>
        </authorList>
    </citation>
    <scope>NUCLEOTIDE SEQUENCE [LARGE SCALE GENOMIC DNA]</scope>
    <source>
        <strain evidence="6">hw1</strain>
    </source>
</reference>
<dbReference type="RefSeq" id="WP_273599561.1">
    <property type="nucleotide sequence ID" value="NZ_JAQQXT010000003.1"/>
</dbReference>
<keyword evidence="5" id="KW-0547">Nucleotide-binding</keyword>
<dbReference type="InterPro" id="IPR005467">
    <property type="entry name" value="His_kinase_dom"/>
</dbReference>
<evidence type="ECO:0000256" key="3">
    <source>
        <dbReference type="ARBA" id="ARBA00022553"/>
    </source>
</evidence>
<dbReference type="Proteomes" id="UP001221189">
    <property type="component" value="Unassembled WGS sequence"/>
</dbReference>
<evidence type="ECO:0000259" key="4">
    <source>
        <dbReference type="PROSITE" id="PS50109"/>
    </source>
</evidence>
<comment type="catalytic activity">
    <reaction evidence="1">
        <text>ATP + protein L-histidine = ADP + protein N-phospho-L-histidine.</text>
        <dbReference type="EC" id="2.7.13.3"/>
    </reaction>
</comment>
<dbReference type="CDD" id="cd00082">
    <property type="entry name" value="HisKA"/>
    <property type="match status" value="1"/>
</dbReference>
<dbReference type="InterPro" id="IPR019734">
    <property type="entry name" value="TPR_rpt"/>
</dbReference>
<protein>
    <recommendedName>
        <fullName evidence="2">histidine kinase</fullName>
        <ecNumber evidence="2">2.7.13.3</ecNumber>
    </recommendedName>
</protein>
<dbReference type="SUPFAM" id="SSF55874">
    <property type="entry name" value="ATPase domain of HSP90 chaperone/DNA topoisomerase II/histidine kinase"/>
    <property type="match status" value="1"/>
</dbReference>
<dbReference type="Gene3D" id="1.10.287.130">
    <property type="match status" value="1"/>
</dbReference>
<dbReference type="InterPro" id="IPR036890">
    <property type="entry name" value="HATPase_C_sf"/>
</dbReference>
<dbReference type="SMART" id="SM00028">
    <property type="entry name" value="TPR"/>
    <property type="match status" value="4"/>
</dbReference>
<evidence type="ECO:0000256" key="2">
    <source>
        <dbReference type="ARBA" id="ARBA00012438"/>
    </source>
</evidence>